<feature type="signal peptide" evidence="1">
    <location>
        <begin position="1"/>
        <end position="31"/>
    </location>
</feature>
<keyword evidence="4" id="KW-1185">Reference proteome</keyword>
<evidence type="ECO:0000259" key="2">
    <source>
        <dbReference type="Pfam" id="PF04773"/>
    </source>
</evidence>
<dbReference type="Pfam" id="PF04773">
    <property type="entry name" value="FecR"/>
    <property type="match status" value="1"/>
</dbReference>
<dbReference type="PANTHER" id="PTHR38731">
    <property type="entry name" value="LIPL45-RELATED LIPOPROTEIN-RELATED"/>
    <property type="match status" value="1"/>
</dbReference>
<evidence type="ECO:0000313" key="3">
    <source>
        <dbReference type="EMBL" id="CDN88009.1"/>
    </source>
</evidence>
<evidence type="ECO:0000313" key="4">
    <source>
        <dbReference type="Proteomes" id="UP000028878"/>
    </source>
</evidence>
<dbReference type="RefSeq" id="WP_009520132.1">
    <property type="nucleotide sequence ID" value="NZ_CCAE010000017.1"/>
</dbReference>
<evidence type="ECO:0000256" key="1">
    <source>
        <dbReference type="SAM" id="SignalP"/>
    </source>
</evidence>
<name>A0A1L1PJS8_HYDIT</name>
<protein>
    <recommendedName>
        <fullName evidence="2">FecR protein domain-containing protein</fullName>
    </recommendedName>
</protein>
<feature type="chain" id="PRO_5009681521" description="FecR protein domain-containing protein" evidence="1">
    <location>
        <begin position="32"/>
        <end position="159"/>
    </location>
</feature>
<reference evidence="4" key="2">
    <citation type="submission" date="2014-11" db="EMBL/GenBank/DDBJ databases">
        <title>Draft genome sequence of Hydrogenophaga intermedia S1.</title>
        <authorList>
            <person name="Gan H.M."/>
            <person name="Chew T.H."/>
            <person name="Stolz A."/>
        </authorList>
    </citation>
    <scope>NUCLEOTIDE SEQUENCE [LARGE SCALE GENOMIC DNA]</scope>
    <source>
        <strain evidence="4">S1</strain>
    </source>
</reference>
<reference evidence="4" key="1">
    <citation type="submission" date="2014-02" db="EMBL/GenBank/DDBJ databases">
        <authorList>
            <person name="Gan H."/>
        </authorList>
    </citation>
    <scope>NUCLEOTIDE SEQUENCE [LARGE SCALE GENOMIC DNA]</scope>
    <source>
        <strain evidence="4">S1</strain>
    </source>
</reference>
<dbReference type="AlphaFoldDB" id="A0A1L1PJS8"/>
<sequence length="159" mass="16279" precursor="true">MAHPPSHVRTTRLSAVSAGLLCLALASAATAMEKAPVGHVKTVKGVATVTTDGQVVNAQPGTPLHQGSALSTQAGSSLGVVFGDNTIMSFGPNTSLTVEEYMYEPSAGKLKLGARMGKGTLNYVSGGIAKLQPEAVSVKTPTGMIGVRGTQFLLKVDEE</sequence>
<gene>
    <name evidence="3" type="ORF">BN948_02440</name>
</gene>
<dbReference type="EMBL" id="CCAE010000017">
    <property type="protein sequence ID" value="CDN88009.1"/>
    <property type="molecule type" value="Genomic_DNA"/>
</dbReference>
<dbReference type="Proteomes" id="UP000028878">
    <property type="component" value="Unassembled WGS sequence"/>
</dbReference>
<keyword evidence="1" id="KW-0732">Signal</keyword>
<proteinExistence type="predicted"/>
<feature type="domain" description="FecR protein" evidence="2">
    <location>
        <begin position="70"/>
        <end position="157"/>
    </location>
</feature>
<organism evidence="3 4">
    <name type="scientific">Hydrogenophaga intermedia</name>
    <dbReference type="NCBI Taxonomy" id="65786"/>
    <lineage>
        <taxon>Bacteria</taxon>
        <taxon>Pseudomonadati</taxon>
        <taxon>Pseudomonadota</taxon>
        <taxon>Betaproteobacteria</taxon>
        <taxon>Burkholderiales</taxon>
        <taxon>Comamonadaceae</taxon>
        <taxon>Hydrogenophaga</taxon>
    </lineage>
</organism>
<accession>A0A1L1PJS8</accession>
<dbReference type="InterPro" id="IPR006860">
    <property type="entry name" value="FecR"/>
</dbReference>